<dbReference type="Proteomes" id="UP000806522">
    <property type="component" value="Unassembled WGS sequence"/>
</dbReference>
<reference evidence="1" key="1">
    <citation type="submission" date="2019-04" db="EMBL/GenBank/DDBJ databases">
        <title>Evolution of Biomass-Degrading Anaerobic Consortia Revealed by Metagenomics.</title>
        <authorList>
            <person name="Peng X."/>
        </authorList>
    </citation>
    <scope>NUCLEOTIDE SEQUENCE</scope>
    <source>
        <strain evidence="1">SIG140</strain>
    </source>
</reference>
<name>A0A9D5P2V3_XYLRU</name>
<evidence type="ECO:0000313" key="1">
    <source>
        <dbReference type="EMBL" id="MBE6271986.1"/>
    </source>
</evidence>
<organism evidence="1 2">
    <name type="scientific">Xylanibacter ruminicola</name>
    <name type="common">Prevotella ruminicola</name>
    <dbReference type="NCBI Taxonomy" id="839"/>
    <lineage>
        <taxon>Bacteria</taxon>
        <taxon>Pseudomonadati</taxon>
        <taxon>Bacteroidota</taxon>
        <taxon>Bacteroidia</taxon>
        <taxon>Bacteroidales</taxon>
        <taxon>Prevotellaceae</taxon>
        <taxon>Xylanibacter</taxon>
    </lineage>
</organism>
<sequence length="100" mass="12255">MVPDDYQRYWQAGCHHTVFTPIINKVELARVTIEDRTTWDALIQKCNQQSVIVVEGIWRDWERWHEMVVDSRTVITYDLYYCGIVFFDRTRYKRNYKINF</sequence>
<comment type="caution">
    <text evidence="1">The sequence shown here is derived from an EMBL/GenBank/DDBJ whole genome shotgun (WGS) entry which is preliminary data.</text>
</comment>
<evidence type="ECO:0000313" key="2">
    <source>
        <dbReference type="Proteomes" id="UP000806522"/>
    </source>
</evidence>
<protein>
    <submittedName>
        <fullName evidence="1">Uncharacterized protein</fullName>
    </submittedName>
</protein>
<accession>A0A9D5P2V3</accession>
<gene>
    <name evidence="1" type="ORF">E7101_13730</name>
</gene>
<proteinExistence type="predicted"/>
<dbReference type="AlphaFoldDB" id="A0A9D5P2V3"/>
<dbReference type="EMBL" id="SUYC01000020">
    <property type="protein sequence ID" value="MBE6271986.1"/>
    <property type="molecule type" value="Genomic_DNA"/>
</dbReference>